<protein>
    <submittedName>
        <fullName evidence="2">Uncharacterized protein</fullName>
    </submittedName>
</protein>
<dbReference type="Proteomes" id="UP000887565">
    <property type="component" value="Unplaced"/>
</dbReference>
<dbReference type="AlphaFoldDB" id="A0A915IPH3"/>
<sequence length="123" mass="14114">MIMRLLFTTFLLIAFLWPVSLAYNILVFSFGISNSHVLFDARLANILAGENGQNNVTFLIEQFDPDTKKARLSKFVNEIRFDMLGGSKEYETLLSKTDEVYGEMGRFSTKPRVVHRTVNYPIN</sequence>
<organism evidence="1 2">
    <name type="scientific">Romanomermis culicivorax</name>
    <name type="common">Nematode worm</name>
    <dbReference type="NCBI Taxonomy" id="13658"/>
    <lineage>
        <taxon>Eukaryota</taxon>
        <taxon>Metazoa</taxon>
        <taxon>Ecdysozoa</taxon>
        <taxon>Nematoda</taxon>
        <taxon>Enoplea</taxon>
        <taxon>Dorylaimia</taxon>
        <taxon>Mermithida</taxon>
        <taxon>Mermithoidea</taxon>
        <taxon>Mermithidae</taxon>
        <taxon>Romanomermis</taxon>
    </lineage>
</organism>
<accession>A0A915IPH3</accession>
<keyword evidence="1" id="KW-1185">Reference proteome</keyword>
<evidence type="ECO:0000313" key="2">
    <source>
        <dbReference type="WBParaSite" id="nRc.2.0.1.t15338-RA"/>
    </source>
</evidence>
<dbReference type="WBParaSite" id="nRc.2.0.1.t15338-RA">
    <property type="protein sequence ID" value="nRc.2.0.1.t15338-RA"/>
    <property type="gene ID" value="nRc.2.0.1.g15338"/>
</dbReference>
<name>A0A915IPH3_ROMCU</name>
<evidence type="ECO:0000313" key="1">
    <source>
        <dbReference type="Proteomes" id="UP000887565"/>
    </source>
</evidence>
<reference evidence="2" key="1">
    <citation type="submission" date="2022-11" db="UniProtKB">
        <authorList>
            <consortium name="WormBaseParasite"/>
        </authorList>
    </citation>
    <scope>IDENTIFICATION</scope>
</reference>
<proteinExistence type="predicted"/>